<evidence type="ECO:0000313" key="3">
    <source>
        <dbReference type="Proteomes" id="UP000268350"/>
    </source>
</evidence>
<dbReference type="GO" id="GO:0008017">
    <property type="term" value="F:microtubule binding"/>
    <property type="evidence" value="ECO:0007669"/>
    <property type="project" value="InterPro"/>
</dbReference>
<dbReference type="STRING" id="7266.A0A3B0K2C0"/>
<accession>A0A3B0K2C0</accession>
<dbReference type="Proteomes" id="UP000268350">
    <property type="component" value="Unassembled WGS sequence"/>
</dbReference>
<dbReference type="GO" id="GO:0036126">
    <property type="term" value="C:sperm flagellum"/>
    <property type="evidence" value="ECO:0007669"/>
    <property type="project" value="TreeGrafter"/>
</dbReference>
<dbReference type="PANTHER" id="PTHR31516">
    <property type="entry name" value="STABILIZER OF AXONEMAL MICROTUBULES 2"/>
    <property type="match status" value="1"/>
</dbReference>
<organism evidence="2 3">
    <name type="scientific">Drosophila guanche</name>
    <name type="common">Fruit fly</name>
    <dbReference type="NCBI Taxonomy" id="7266"/>
    <lineage>
        <taxon>Eukaryota</taxon>
        <taxon>Metazoa</taxon>
        <taxon>Ecdysozoa</taxon>
        <taxon>Arthropoda</taxon>
        <taxon>Hexapoda</taxon>
        <taxon>Insecta</taxon>
        <taxon>Pterygota</taxon>
        <taxon>Neoptera</taxon>
        <taxon>Endopterygota</taxon>
        <taxon>Diptera</taxon>
        <taxon>Brachycera</taxon>
        <taxon>Muscomorpha</taxon>
        <taxon>Ephydroidea</taxon>
        <taxon>Drosophilidae</taxon>
        <taxon>Drosophila</taxon>
        <taxon>Sophophora</taxon>
    </lineage>
</organism>
<comment type="similarity">
    <text evidence="1">Belongs to the FAM154 family.</text>
</comment>
<dbReference type="PANTHER" id="PTHR31516:SF17">
    <property type="entry name" value="STABILIZER OF AXONEMAL MICROTUBULES 2"/>
    <property type="match status" value="1"/>
</dbReference>
<name>A0A3B0K2C0_DROGU</name>
<proteinExistence type="inferred from homology"/>
<dbReference type="InterPro" id="IPR033336">
    <property type="entry name" value="SAXO1/2"/>
</dbReference>
<dbReference type="OrthoDB" id="365640at2759"/>
<dbReference type="GO" id="GO:0005879">
    <property type="term" value="C:axonemal microtubule"/>
    <property type="evidence" value="ECO:0007669"/>
    <property type="project" value="TreeGrafter"/>
</dbReference>
<dbReference type="GO" id="GO:0036064">
    <property type="term" value="C:ciliary basal body"/>
    <property type="evidence" value="ECO:0007669"/>
    <property type="project" value="TreeGrafter"/>
</dbReference>
<dbReference type="GO" id="GO:0005814">
    <property type="term" value="C:centriole"/>
    <property type="evidence" value="ECO:0007669"/>
    <property type="project" value="TreeGrafter"/>
</dbReference>
<evidence type="ECO:0000256" key="1">
    <source>
        <dbReference type="ARBA" id="ARBA00008738"/>
    </source>
</evidence>
<reference evidence="3" key="1">
    <citation type="submission" date="2018-01" db="EMBL/GenBank/DDBJ databases">
        <authorList>
            <person name="Alioto T."/>
            <person name="Alioto T."/>
        </authorList>
    </citation>
    <scope>NUCLEOTIDE SEQUENCE [LARGE SCALE GENOMIC DNA]</scope>
</reference>
<gene>
    <name evidence="2" type="ORF">DGUA_6G019953</name>
</gene>
<keyword evidence="3" id="KW-1185">Reference proteome</keyword>
<dbReference type="OMA" id="KQPVPME"/>
<dbReference type="AlphaFoldDB" id="A0A3B0K2C0"/>
<protein>
    <submittedName>
        <fullName evidence="2">Blast:Protein FAM154A</fullName>
    </submittedName>
</protein>
<sequence>MSGDCTTHCPNVCDPCQAPTDFTPCPPNATCPPCDCGDYNGCCYQQPARVRPILPVSNFMRSTAPLDTDTIYRRSYYGNCGDNLRARPIMPCSQIRASTAPLEKCTVQKLSFMPPCPAQRTRPIKPMESGLRFEGPIYAMTSQKHDYVPKGLVKRAPIKPAGAICTSSAPMERCTIQKLSYMPIDVCQNPPPKAMPQGSHYCKPSGPLERCTIQKLSYMPVCLPAKEPTPWADKIRCVPPRYQNICTTYNLSYMPNCNSGRTAPVMPVSNLRFIGNDPAAGNTVYKLSYMPVDASRSKPMPILPRDTFCRPTGPLERCTIQKLSYQPNCTERTPPIRPMENGLRFDGPMYAMTTQKHDFVPKPHVRRAPIMPTTAFCRPSGAMERCTVNKLSYMPVDVTCFPRPEAVVPRAGFCRNEGPVENCTTYKLSYLPNCIPPKEPLPWARYTSYCRPSGPIEKCTIQKLSYGPPGAFSRCGGPCGNGAGDAGCYPKAGIC</sequence>
<evidence type="ECO:0000313" key="2">
    <source>
        <dbReference type="EMBL" id="SPP88445.1"/>
    </source>
</evidence>
<dbReference type="EMBL" id="OUUW01000014">
    <property type="protein sequence ID" value="SPP88445.1"/>
    <property type="molecule type" value="Genomic_DNA"/>
</dbReference>